<sequence length="139" mass="14148">MNQTLGEVTWWAVGIAALAYFALGAAWFTPLFGAAWDRSIGHDRSASKGRFPTPYYILPMVGAVVTAVAIAVVIALIPATGPLIGTGIGAIVGLAIAAATLTNALTPHTPKPYLFATITGGYHLVGCTIAGLIIGALGT</sequence>
<accession>A0ABS5XV63</accession>
<dbReference type="Proteomes" id="UP000740605">
    <property type="component" value="Unassembled WGS sequence"/>
</dbReference>
<keyword evidence="1" id="KW-0812">Transmembrane</keyword>
<dbReference type="EMBL" id="JAFLHG010000008">
    <property type="protein sequence ID" value="MBT8798422.1"/>
    <property type="molecule type" value="Genomic_DNA"/>
</dbReference>
<feature type="transmembrane region" description="Helical" evidence="1">
    <location>
        <begin position="55"/>
        <end position="77"/>
    </location>
</feature>
<organism evidence="2 3">
    <name type="scientific">Microbacterium flavum</name>
    <dbReference type="NCBI Taxonomy" id="415216"/>
    <lineage>
        <taxon>Bacteria</taxon>
        <taxon>Bacillati</taxon>
        <taxon>Actinomycetota</taxon>
        <taxon>Actinomycetes</taxon>
        <taxon>Micrococcales</taxon>
        <taxon>Microbacteriaceae</taxon>
        <taxon>Microbacterium</taxon>
    </lineage>
</organism>
<proteinExistence type="predicted"/>
<evidence type="ECO:0000256" key="1">
    <source>
        <dbReference type="SAM" id="Phobius"/>
    </source>
</evidence>
<evidence type="ECO:0000313" key="2">
    <source>
        <dbReference type="EMBL" id="MBT8798422.1"/>
    </source>
</evidence>
<keyword evidence="1" id="KW-1133">Transmembrane helix</keyword>
<feature type="transmembrane region" description="Helical" evidence="1">
    <location>
        <begin position="83"/>
        <end position="101"/>
    </location>
</feature>
<keyword evidence="1" id="KW-0472">Membrane</keyword>
<feature type="transmembrane region" description="Helical" evidence="1">
    <location>
        <begin position="113"/>
        <end position="137"/>
    </location>
</feature>
<keyword evidence="3" id="KW-1185">Reference proteome</keyword>
<protein>
    <submittedName>
        <fullName evidence="2">DUF1761 domain-containing protein</fullName>
    </submittedName>
</protein>
<dbReference type="InterPro" id="IPR013879">
    <property type="entry name" value="DUF1761"/>
</dbReference>
<gene>
    <name evidence="2" type="ORF">J0P97_10100</name>
</gene>
<reference evidence="2 3" key="1">
    <citation type="submission" date="2021-03" db="EMBL/GenBank/DDBJ databases">
        <title>Microbacterium pauli sp. nov., isolated from microfiltered milk.</title>
        <authorList>
            <person name="Bellassi P."/>
            <person name="Fontana A."/>
            <person name="Callegari M.L."/>
            <person name="Lorenzo M."/>
            <person name="Cappa F."/>
        </authorList>
    </citation>
    <scope>NUCLEOTIDE SEQUENCE [LARGE SCALE GENOMIC DNA]</scope>
    <source>
        <strain evidence="2 3">DSM 18909</strain>
    </source>
</reference>
<evidence type="ECO:0000313" key="3">
    <source>
        <dbReference type="Proteomes" id="UP000740605"/>
    </source>
</evidence>
<comment type="caution">
    <text evidence="2">The sequence shown here is derived from an EMBL/GenBank/DDBJ whole genome shotgun (WGS) entry which is preliminary data.</text>
</comment>
<feature type="transmembrane region" description="Helical" evidence="1">
    <location>
        <begin position="12"/>
        <end position="34"/>
    </location>
</feature>
<name>A0ABS5XV63_9MICO</name>
<dbReference type="Pfam" id="PF08570">
    <property type="entry name" value="DUF1761"/>
    <property type="match status" value="1"/>
</dbReference>
<dbReference type="RefSeq" id="WP_215487655.1">
    <property type="nucleotide sequence ID" value="NZ_BAAAPJ010000006.1"/>
</dbReference>